<dbReference type="EMBL" id="CP028885">
    <property type="protein sequence ID" value="AYE36878.1"/>
    <property type="molecule type" value="Genomic_DNA"/>
</dbReference>
<dbReference type="AlphaFoldDB" id="A0A386PNP0"/>
<evidence type="ECO:0000313" key="1">
    <source>
        <dbReference type="EMBL" id="AYE36878.1"/>
    </source>
</evidence>
<protein>
    <recommendedName>
        <fullName evidence="3">Mlp family lipoprotein</fullName>
    </recommendedName>
</protein>
<sequence length="167" mass="18541">MKNLLSICACLLLANCGVNVQDIKDKEQGSVASPNSNSNKEKVDEVKEEITAEAKIRQSLSVEEGEALDFLKKALKDNLDKFELLMTLDSDKIKEAVKNIVQTVNSLKKAKYSNGQNIESDQLKVIEEKCLTVLKEACKHAQDPNTMYEVLKVNDDSHVFEQGALAN</sequence>
<keyword evidence="2" id="KW-1185">Reference proteome</keyword>
<reference evidence="1 2" key="1">
    <citation type="journal article" date="2018" name="Infect. Genet. Evol.">
        <title>Genome-wide analysis of Borrelia turcica and 'Candidatus Borrelia tachyglossi' shows relapsing fever-like genomes with unique genomic links to Lyme disease Borrelia.</title>
        <authorList>
            <person name="Gofton A.W."/>
            <person name="Margos G."/>
            <person name="Fingerle V."/>
            <person name="Hepner S."/>
            <person name="Loh S.M."/>
            <person name="Ryan U."/>
            <person name="Irwin P."/>
            <person name="Oskam C.L."/>
        </authorList>
    </citation>
    <scope>NUCLEOTIDE SEQUENCE [LARGE SCALE GENOMIC DNA]</scope>
    <source>
        <strain evidence="1 2">IST7</strain>
        <plasmid evidence="1">lp129</plasmid>
    </source>
</reference>
<dbReference type="Proteomes" id="UP000275571">
    <property type="component" value="Plasmid lp129"/>
</dbReference>
<name>A0A386PNP0_9SPIR</name>
<keyword evidence="1" id="KW-0614">Plasmid</keyword>
<geneLocation type="plasmid" evidence="1 2">
    <name>lp129</name>
</geneLocation>
<organism evidence="1 2">
    <name type="scientific">Borrelia turcica IST7</name>
    <dbReference type="NCBI Taxonomy" id="1104446"/>
    <lineage>
        <taxon>Bacteria</taxon>
        <taxon>Pseudomonadati</taxon>
        <taxon>Spirochaetota</taxon>
        <taxon>Spirochaetia</taxon>
        <taxon>Spirochaetales</taxon>
        <taxon>Borreliaceae</taxon>
        <taxon>Borrelia</taxon>
    </lineage>
</organism>
<dbReference type="RefSeq" id="WP_120104798.1">
    <property type="nucleotide sequence ID" value="NZ_CP028885.1"/>
</dbReference>
<accession>A0A386PNP0</accession>
<dbReference type="KEGG" id="btur:DB313_05105"/>
<evidence type="ECO:0008006" key="3">
    <source>
        <dbReference type="Google" id="ProtNLM"/>
    </source>
</evidence>
<gene>
    <name evidence="1" type="ORF">DB313_05105</name>
</gene>
<proteinExistence type="predicted"/>
<evidence type="ECO:0000313" key="2">
    <source>
        <dbReference type="Proteomes" id="UP000275571"/>
    </source>
</evidence>